<evidence type="ECO:0000313" key="2">
    <source>
        <dbReference type="Proteomes" id="UP000003250"/>
    </source>
</evidence>
<accession>H0HQB2</accession>
<dbReference type="Proteomes" id="UP000003250">
    <property type="component" value="Unassembled WGS sequence"/>
</dbReference>
<dbReference type="AlphaFoldDB" id="H0HQB2"/>
<protein>
    <submittedName>
        <fullName evidence="1">Uncharacterized protein</fullName>
    </submittedName>
</protein>
<reference evidence="1 2" key="1">
    <citation type="journal article" date="2012" name="J. Bacteriol.">
        <title>Draft Genome Sequence of Mesorhizobium alhagi CCNWXJ12-2T, a Novel Salt-Resistant Species Isolated from the Desert of Northwestern China.</title>
        <authorList>
            <person name="Zhou M."/>
            <person name="Chen W."/>
            <person name="Chen H."/>
            <person name="Wei G."/>
        </authorList>
    </citation>
    <scope>NUCLEOTIDE SEQUENCE [LARGE SCALE GENOMIC DNA]</scope>
    <source>
        <strain evidence="1 2">CCNWXJ12-2</strain>
    </source>
</reference>
<organism evidence="1 2">
    <name type="scientific">Mesorhizobium alhagi CCNWXJ12-2</name>
    <dbReference type="NCBI Taxonomy" id="1107882"/>
    <lineage>
        <taxon>Bacteria</taxon>
        <taxon>Pseudomonadati</taxon>
        <taxon>Pseudomonadota</taxon>
        <taxon>Alphaproteobacteria</taxon>
        <taxon>Hyphomicrobiales</taxon>
        <taxon>Phyllobacteriaceae</taxon>
        <taxon>Allomesorhizobium</taxon>
    </lineage>
</organism>
<gene>
    <name evidence="1" type="ORF">MAXJ12_11712</name>
</gene>
<dbReference type="EMBL" id="AHAM01000087">
    <property type="protein sequence ID" value="EHK57084.1"/>
    <property type="molecule type" value="Genomic_DNA"/>
</dbReference>
<dbReference type="InterPro" id="IPR024524">
    <property type="entry name" value="DUF3800"/>
</dbReference>
<dbReference type="Pfam" id="PF12686">
    <property type="entry name" value="DUF3800"/>
    <property type="match status" value="1"/>
</dbReference>
<evidence type="ECO:0000313" key="1">
    <source>
        <dbReference type="EMBL" id="EHK57084.1"/>
    </source>
</evidence>
<proteinExistence type="predicted"/>
<sequence>MRNIIKRHCAAHNVPEFKNRNTTFLIRQNIAHKLKQVTDHTIGYVCVDKTKIQSLQLRSDHNLLFNYTFSYLMKEIIATEGGQDINILVDNRNQKVMSTNSLGDYLRIKAYAEWGFTHDLQVHYCDSKTDRLVQVADFVAGSVLERYKNRKKHIYNMLKPEYAVRFPNAQFGA</sequence>
<keyword evidence="2" id="KW-1185">Reference proteome</keyword>
<name>H0HQB2_9HYPH</name>